<proteinExistence type="predicted"/>
<dbReference type="EMBL" id="JAUSRF010000011">
    <property type="protein sequence ID" value="MDP9838694.1"/>
    <property type="molecule type" value="Genomic_DNA"/>
</dbReference>
<reference evidence="4 5" key="1">
    <citation type="submission" date="2023-07" db="EMBL/GenBank/DDBJ databases">
        <title>Sorghum-associated microbial communities from plants grown in Nebraska, USA.</title>
        <authorList>
            <person name="Schachtman D."/>
        </authorList>
    </citation>
    <scope>NUCLEOTIDE SEQUENCE [LARGE SCALE GENOMIC DNA]</scope>
    <source>
        <strain evidence="4 5">DS1307</strain>
    </source>
</reference>
<keyword evidence="4" id="KW-0413">Isomerase</keyword>
<dbReference type="GO" id="GO:0004476">
    <property type="term" value="F:mannose-6-phosphate isomerase activity"/>
    <property type="evidence" value="ECO:0007669"/>
    <property type="project" value="UniProtKB-EC"/>
</dbReference>
<evidence type="ECO:0000313" key="5">
    <source>
        <dbReference type="Proteomes" id="UP001241472"/>
    </source>
</evidence>
<dbReference type="Gene3D" id="2.60.120.10">
    <property type="entry name" value="Jelly Rolls"/>
    <property type="match status" value="1"/>
</dbReference>
<protein>
    <submittedName>
        <fullName evidence="4">Mannose-6-phosphate isomerase</fullName>
        <ecNumber evidence="4">5.3.1.8</ecNumber>
    </submittedName>
</protein>
<evidence type="ECO:0000256" key="3">
    <source>
        <dbReference type="SAM" id="MobiDB-lite"/>
    </source>
</evidence>
<dbReference type="RefSeq" id="WP_306836825.1">
    <property type="nucleotide sequence ID" value="NZ_JAUSRF010000011.1"/>
</dbReference>
<evidence type="ECO:0000313" key="4">
    <source>
        <dbReference type="EMBL" id="MDP9838694.1"/>
    </source>
</evidence>
<dbReference type="InterPro" id="IPR014710">
    <property type="entry name" value="RmlC-like_jellyroll"/>
</dbReference>
<name>A0ABT9PW30_9HYPH</name>
<dbReference type="PANTHER" id="PTHR42742:SF3">
    <property type="entry name" value="FRUCTOKINASE"/>
    <property type="match status" value="1"/>
</dbReference>
<gene>
    <name evidence="4" type="ORF">J2T09_003466</name>
</gene>
<feature type="region of interest" description="Disordered" evidence="3">
    <location>
        <begin position="287"/>
        <end position="314"/>
    </location>
</feature>
<comment type="caution">
    <text evidence="4">The sequence shown here is derived from an EMBL/GenBank/DDBJ whole genome shotgun (WGS) entry which is preliminary data.</text>
</comment>
<dbReference type="InterPro" id="IPR051804">
    <property type="entry name" value="Carb_Metab_Reg_Kinase/Isom"/>
</dbReference>
<keyword evidence="1" id="KW-0479">Metal-binding</keyword>
<dbReference type="Proteomes" id="UP001241472">
    <property type="component" value="Unassembled WGS sequence"/>
</dbReference>
<evidence type="ECO:0000256" key="2">
    <source>
        <dbReference type="ARBA" id="ARBA00022833"/>
    </source>
</evidence>
<organism evidence="4 5">
    <name type="scientific">Neorhizobium huautlense</name>
    <dbReference type="NCBI Taxonomy" id="67774"/>
    <lineage>
        <taxon>Bacteria</taxon>
        <taxon>Pseudomonadati</taxon>
        <taxon>Pseudomonadota</taxon>
        <taxon>Alphaproteobacteria</taxon>
        <taxon>Hyphomicrobiales</taxon>
        <taxon>Rhizobiaceae</taxon>
        <taxon>Rhizobium/Agrobacterium group</taxon>
        <taxon>Neorhizobium</taxon>
    </lineage>
</organism>
<dbReference type="InterPro" id="IPR011051">
    <property type="entry name" value="RmlC_Cupin_sf"/>
</dbReference>
<dbReference type="CDD" id="cd07010">
    <property type="entry name" value="cupin_PMI_type_I_N_bac"/>
    <property type="match status" value="1"/>
</dbReference>
<keyword evidence="5" id="KW-1185">Reference proteome</keyword>
<keyword evidence="2" id="KW-0862">Zinc</keyword>
<evidence type="ECO:0000256" key="1">
    <source>
        <dbReference type="ARBA" id="ARBA00022723"/>
    </source>
</evidence>
<dbReference type="EC" id="5.3.1.8" evidence="4"/>
<accession>A0ABT9PW30</accession>
<sequence length="314" mass="34377">MFEYASVRTASKPWGSRDLMPWSEAGVGAVIGELLYERSGPISQPPALLLKLLFTKQILSIQVHPDDVFAKAAGMKNGKTEAWYVLSADEGAQVAIGLNRTVTPHELRAAIEDGSIQDLLDWQSACAGDVFFIPAGTIHTIGAGLVVAEIQQRSDITFRLFDRGSDRKLHIEEAMVVADLQPARPQNKSRAITPERTLLTSCEYFVFERMRLAPGAIWEMRTDKECWVLVIAGDATVGSMTAKRGDAFFSDEGRTSFIVGDNELVVLLAYTGDVGMMRDLGSQLSRCNAGDRQQTDVTQSKPVASTSRSTQEMS</sequence>
<dbReference type="PANTHER" id="PTHR42742">
    <property type="entry name" value="TRANSCRIPTIONAL REPRESSOR MPRA"/>
    <property type="match status" value="1"/>
</dbReference>
<dbReference type="SUPFAM" id="SSF51182">
    <property type="entry name" value="RmlC-like cupins"/>
    <property type="match status" value="1"/>
</dbReference>